<dbReference type="PANTHER" id="PTHR43652:SF2">
    <property type="entry name" value="BASIC AMINO ACID ANTIPORTER YFCC-RELATED"/>
    <property type="match status" value="1"/>
</dbReference>
<feature type="transmembrane region" description="Helical" evidence="6">
    <location>
        <begin position="201"/>
        <end position="222"/>
    </location>
</feature>
<evidence type="ECO:0000256" key="5">
    <source>
        <dbReference type="ARBA" id="ARBA00023136"/>
    </source>
</evidence>
<evidence type="ECO:0000256" key="4">
    <source>
        <dbReference type="ARBA" id="ARBA00022989"/>
    </source>
</evidence>
<feature type="transmembrane region" description="Helical" evidence="6">
    <location>
        <begin position="260"/>
        <end position="282"/>
    </location>
</feature>
<keyword evidence="3 6" id="KW-0812">Transmembrane</keyword>
<dbReference type="GO" id="GO:0005886">
    <property type="term" value="C:plasma membrane"/>
    <property type="evidence" value="ECO:0007669"/>
    <property type="project" value="UniProtKB-SubCell"/>
</dbReference>
<protein>
    <submittedName>
        <fullName evidence="7">YfcC family protein</fullName>
    </submittedName>
</protein>
<keyword evidence="2" id="KW-1003">Cell membrane</keyword>
<feature type="transmembrane region" description="Helical" evidence="6">
    <location>
        <begin position="141"/>
        <end position="158"/>
    </location>
</feature>
<organism evidence="7 8">
    <name type="scientific">Candidatus Salinicoccus stercoripullorum</name>
    <dbReference type="NCBI Taxonomy" id="2838756"/>
    <lineage>
        <taxon>Bacteria</taxon>
        <taxon>Bacillati</taxon>
        <taxon>Bacillota</taxon>
        <taxon>Bacilli</taxon>
        <taxon>Bacillales</taxon>
        <taxon>Staphylococcaceae</taxon>
        <taxon>Salinicoccus</taxon>
    </lineage>
</organism>
<sequence>MTDEKPNGKKKFTMPHIYVILFTLITIGVIATYFVPAGSYERETVDGVEMIIPDTYGGVEQTPVGFMEYMTAVPRGVIATIEIIFGIMAIGALFKIVEDAGIIRLIINYLSRTFSNKGLLIIPTVMIPLAIFVSVTGNIESSLIFLPALLPLFLKLGFDRMTAAATTLVATVTGFAVALTAPANLGTAQAIAELPLYSGMGYRMIILTVMLIVGILFVLRYAHKVKKSPERTLQTNNVPDSEFITDDGTEQSKADLRTKIATAVFVLSFGGMFYGVLAYGWYFTELAGFYLFAGIISGLVAGMGPSRIAESINDGIRKILLGSLIVGVARAISIVLEDGQILDTVVYGISVMIGAIPENLVPVMMMVAQGLLNFLIPSGSGQAAATMPIMIGVVDITEMTRQNAVLAFQFGDGFSNIFYPTSGYFMAALVIAKIQYTDWLKFIWPFLIMVYGLGAVALVIAHLIEWGPF</sequence>
<feature type="transmembrane region" description="Helical" evidence="6">
    <location>
        <begin position="374"/>
        <end position="396"/>
    </location>
</feature>
<proteinExistence type="predicted"/>
<dbReference type="Pfam" id="PF03606">
    <property type="entry name" value="DcuC"/>
    <property type="match status" value="1"/>
</dbReference>
<feature type="transmembrane region" description="Helical" evidence="6">
    <location>
        <begin position="76"/>
        <end position="97"/>
    </location>
</feature>
<feature type="transmembrane region" description="Helical" evidence="6">
    <location>
        <begin position="163"/>
        <end position="181"/>
    </location>
</feature>
<evidence type="ECO:0000256" key="3">
    <source>
        <dbReference type="ARBA" id="ARBA00022692"/>
    </source>
</evidence>
<accession>A0A9D1TYZ9</accession>
<feature type="transmembrane region" description="Helical" evidence="6">
    <location>
        <begin position="118"/>
        <end position="135"/>
    </location>
</feature>
<keyword evidence="5 6" id="KW-0472">Membrane</keyword>
<comment type="subcellular location">
    <subcellularLocation>
        <location evidence="1">Cell membrane</location>
        <topology evidence="1">Multi-pass membrane protein</topology>
    </subcellularLocation>
</comment>
<dbReference type="EMBL" id="DXHR01000009">
    <property type="protein sequence ID" value="HIW12093.1"/>
    <property type="molecule type" value="Genomic_DNA"/>
</dbReference>
<evidence type="ECO:0000313" key="7">
    <source>
        <dbReference type="EMBL" id="HIW12093.1"/>
    </source>
</evidence>
<keyword evidence="4 6" id="KW-1133">Transmembrane helix</keyword>
<dbReference type="PANTHER" id="PTHR43652">
    <property type="entry name" value="BASIC AMINO ACID ANTIPORTER YFCC-RELATED"/>
    <property type="match status" value="1"/>
</dbReference>
<feature type="transmembrane region" description="Helical" evidence="6">
    <location>
        <begin position="288"/>
        <end position="306"/>
    </location>
</feature>
<evidence type="ECO:0000313" key="8">
    <source>
        <dbReference type="Proteomes" id="UP000823989"/>
    </source>
</evidence>
<reference evidence="7" key="1">
    <citation type="journal article" date="2021" name="PeerJ">
        <title>Extensive microbial diversity within the chicken gut microbiome revealed by metagenomics and culture.</title>
        <authorList>
            <person name="Gilroy R."/>
            <person name="Ravi A."/>
            <person name="Getino M."/>
            <person name="Pursley I."/>
            <person name="Horton D.L."/>
            <person name="Alikhan N.F."/>
            <person name="Baker D."/>
            <person name="Gharbi K."/>
            <person name="Hall N."/>
            <person name="Watson M."/>
            <person name="Adriaenssens E.M."/>
            <person name="Foster-Nyarko E."/>
            <person name="Jarju S."/>
            <person name="Secka A."/>
            <person name="Antonio M."/>
            <person name="Oren A."/>
            <person name="Chaudhuri R.R."/>
            <person name="La Ragione R."/>
            <person name="Hildebrand F."/>
            <person name="Pallen M.J."/>
        </authorList>
    </citation>
    <scope>NUCLEOTIDE SEQUENCE</scope>
    <source>
        <strain evidence="7">ChiHjej13B12-752</strain>
    </source>
</reference>
<dbReference type="InterPro" id="IPR018385">
    <property type="entry name" value="C4_dicarb_anaerob_car-like"/>
</dbReference>
<feature type="transmembrane region" description="Helical" evidence="6">
    <location>
        <begin position="12"/>
        <end position="35"/>
    </location>
</feature>
<evidence type="ECO:0000256" key="6">
    <source>
        <dbReference type="SAM" id="Phobius"/>
    </source>
</evidence>
<name>A0A9D1TYZ9_9STAP</name>
<dbReference type="Proteomes" id="UP000823989">
    <property type="component" value="Unassembled WGS sequence"/>
</dbReference>
<comment type="caution">
    <text evidence="7">The sequence shown here is derived from an EMBL/GenBank/DDBJ whole genome shotgun (WGS) entry which is preliminary data.</text>
</comment>
<dbReference type="InterPro" id="IPR051679">
    <property type="entry name" value="DASS-Related_Transporters"/>
</dbReference>
<dbReference type="AlphaFoldDB" id="A0A9D1TYZ9"/>
<feature type="transmembrane region" description="Helical" evidence="6">
    <location>
        <begin position="318"/>
        <end position="336"/>
    </location>
</feature>
<feature type="transmembrane region" description="Helical" evidence="6">
    <location>
        <begin position="417"/>
        <end position="436"/>
    </location>
</feature>
<gene>
    <name evidence="7" type="ORF">H9891_02925</name>
</gene>
<feature type="transmembrane region" description="Helical" evidence="6">
    <location>
        <begin position="442"/>
        <end position="464"/>
    </location>
</feature>
<evidence type="ECO:0000256" key="2">
    <source>
        <dbReference type="ARBA" id="ARBA00022475"/>
    </source>
</evidence>
<evidence type="ECO:0000256" key="1">
    <source>
        <dbReference type="ARBA" id="ARBA00004651"/>
    </source>
</evidence>
<reference evidence="7" key="2">
    <citation type="submission" date="2021-04" db="EMBL/GenBank/DDBJ databases">
        <authorList>
            <person name="Gilroy R."/>
        </authorList>
    </citation>
    <scope>NUCLEOTIDE SEQUENCE</scope>
    <source>
        <strain evidence="7">ChiHjej13B12-752</strain>
    </source>
</reference>